<feature type="domain" description="Nudix hydrolase" evidence="5">
    <location>
        <begin position="7"/>
        <end position="141"/>
    </location>
</feature>
<dbReference type="InterPro" id="IPR000086">
    <property type="entry name" value="NUDIX_hydrolase_dom"/>
</dbReference>
<comment type="subunit">
    <text evidence="2 4">Monomer.</text>
</comment>
<dbReference type="EMBL" id="CP033969">
    <property type="protein sequence ID" value="AZG13438.1"/>
    <property type="molecule type" value="Genomic_DNA"/>
</dbReference>
<dbReference type="GO" id="GO:0017111">
    <property type="term" value="F:ribonucleoside triphosphate phosphatase activity"/>
    <property type="evidence" value="ECO:0007669"/>
    <property type="project" value="InterPro"/>
</dbReference>
<dbReference type="KEGG" id="cpau:EHF44_08265"/>
<dbReference type="PANTHER" id="PTHR43222">
    <property type="entry name" value="NUDIX HYDROLASE 23"/>
    <property type="match status" value="1"/>
</dbReference>
<dbReference type="RefSeq" id="WP_124683296.1">
    <property type="nucleotide sequence ID" value="NZ_CP033969.1"/>
</dbReference>
<dbReference type="Pfam" id="PF00293">
    <property type="entry name" value="NUDIX"/>
    <property type="match status" value="1"/>
</dbReference>
<gene>
    <name evidence="4" type="primary">nudJ</name>
    <name evidence="6" type="ORF">EHF44_08265</name>
</gene>
<evidence type="ECO:0000256" key="2">
    <source>
        <dbReference type="ARBA" id="ARBA00011245"/>
    </source>
</evidence>
<organism evidence="6 7">
    <name type="scientific">Cupriavidus pauculus</name>
    <dbReference type="NCBI Taxonomy" id="82633"/>
    <lineage>
        <taxon>Bacteria</taxon>
        <taxon>Pseudomonadati</taxon>
        <taxon>Pseudomonadota</taxon>
        <taxon>Betaproteobacteria</taxon>
        <taxon>Burkholderiales</taxon>
        <taxon>Burkholderiaceae</taxon>
        <taxon>Cupriavidus</taxon>
    </lineage>
</organism>
<dbReference type="Gene3D" id="3.90.79.10">
    <property type="entry name" value="Nucleoside Triphosphate Pyrophosphohydrolase"/>
    <property type="match status" value="1"/>
</dbReference>
<reference evidence="7" key="1">
    <citation type="submission" date="2018-11" db="EMBL/GenBank/DDBJ databases">
        <title>FDA dAtabase for Regulatory Grade micrObial Sequences (FDA-ARGOS): Supporting development and validation of Infectious Disease Dx tests.</title>
        <authorList>
            <person name="Goldberg B."/>
            <person name="Campos J."/>
            <person name="Tallon L."/>
            <person name="Sadzewicz L."/>
            <person name="Zhao X."/>
            <person name="Vavikolanu K."/>
            <person name="Mehta A."/>
            <person name="Aluvathingal J."/>
            <person name="Nadendla S."/>
            <person name="Geyer C."/>
            <person name="Nandy P."/>
            <person name="Yan Y."/>
            <person name="Sichtig H."/>
        </authorList>
    </citation>
    <scope>NUCLEOTIDE SEQUENCE [LARGE SCALE GENOMIC DNA]</scope>
    <source>
        <strain evidence="7">FDAARGOS_614</strain>
    </source>
</reference>
<dbReference type="PANTHER" id="PTHR43222:SF11">
    <property type="entry name" value="PHOSPHATASE NUDJ"/>
    <property type="match status" value="1"/>
</dbReference>
<evidence type="ECO:0000256" key="4">
    <source>
        <dbReference type="RuleBase" id="RU364043"/>
    </source>
</evidence>
<comment type="cofactor">
    <cofactor evidence="4">
        <name>Mg(2+)</name>
        <dbReference type="ChEBI" id="CHEBI:18420"/>
    </cofactor>
</comment>
<evidence type="ECO:0000256" key="1">
    <source>
        <dbReference type="ARBA" id="ARBA00007608"/>
    </source>
</evidence>
<dbReference type="InterPro" id="IPR015797">
    <property type="entry name" value="NUDIX_hydrolase-like_dom_sf"/>
</dbReference>
<dbReference type="AlphaFoldDB" id="A0A3G8GZ28"/>
<keyword evidence="4" id="KW-0460">Magnesium</keyword>
<dbReference type="OrthoDB" id="8594221at2"/>
<dbReference type="PROSITE" id="PS51462">
    <property type="entry name" value="NUDIX"/>
    <property type="match status" value="1"/>
</dbReference>
<evidence type="ECO:0000313" key="7">
    <source>
        <dbReference type="Proteomes" id="UP000270411"/>
    </source>
</evidence>
<dbReference type="SUPFAM" id="SSF55811">
    <property type="entry name" value="Nudix"/>
    <property type="match status" value="1"/>
</dbReference>
<sequence length="176" mass="18988">MCIMSREWNASVTVAAVIERGGRFLLVEEETADGLRFNQPAGHLEPGESLVRAVIRETLEETAHTFEPRALIGCYMSRGRSSRDGGDTTYIRFAFTGDLGALDAGRQLDTGIVRTVWMTAEEIRACASQHRSPLVMVVVDDYLAGKRFALDVLHAHPTAIATPAATATGAAPEVAS</sequence>
<comment type="similarity">
    <text evidence="1 4">Belongs to the Nudix hydrolase family. NudJ subfamily.</text>
</comment>
<dbReference type="GO" id="GO:0017110">
    <property type="term" value="F:nucleoside diphosphate phosphatase activity"/>
    <property type="evidence" value="ECO:0007669"/>
    <property type="project" value="InterPro"/>
</dbReference>
<evidence type="ECO:0000313" key="6">
    <source>
        <dbReference type="EMBL" id="AZG13438.1"/>
    </source>
</evidence>
<dbReference type="Proteomes" id="UP000270411">
    <property type="component" value="Chromosome 1"/>
</dbReference>
<keyword evidence="4 6" id="KW-0378">Hydrolase</keyword>
<dbReference type="EC" id="3.6.1.-" evidence="4"/>
<dbReference type="CDD" id="cd03675">
    <property type="entry name" value="NUDIX_Hydrolase"/>
    <property type="match status" value="1"/>
</dbReference>
<protein>
    <recommendedName>
        <fullName evidence="3 4">Phosphatase NudJ</fullName>
        <ecNumber evidence="4">3.6.1.-</ecNumber>
    </recommendedName>
</protein>
<name>A0A3G8GZ28_9BURK</name>
<dbReference type="GO" id="GO:0004787">
    <property type="term" value="F:thiamine diphosphate phosphatase activity"/>
    <property type="evidence" value="ECO:0007669"/>
    <property type="project" value="InterPro"/>
</dbReference>
<accession>A0A3G8GZ28</accession>
<evidence type="ECO:0000259" key="5">
    <source>
        <dbReference type="PROSITE" id="PS51462"/>
    </source>
</evidence>
<proteinExistence type="inferred from homology"/>
<dbReference type="InterPro" id="IPR033713">
    <property type="entry name" value="NudJ"/>
</dbReference>
<evidence type="ECO:0000256" key="3">
    <source>
        <dbReference type="ARBA" id="ARBA00015552"/>
    </source>
</evidence>